<sequence>MPEGPVTPPEIYEEAVAEVLPSTAEERMIVRNGDMSLVVDDVVDARDEIAQLAVRFDGYVVSSRISGEEQDMRGWISIRVPDEKFDQALAELRDLAVRVTSESTDSRDVTEEYIDLQSRLKNAEATESQYLVLLEKATDVEDILRIYDSLSRVRREIEQIKGRMQYLERTSSMSLISVNLKPVATAKPLVRAGWSALEALKAAVRGIV</sequence>
<organism evidence="2">
    <name type="scientific">marine sediment metagenome</name>
    <dbReference type="NCBI Taxonomy" id="412755"/>
    <lineage>
        <taxon>unclassified sequences</taxon>
        <taxon>metagenomes</taxon>
        <taxon>ecological metagenomes</taxon>
    </lineage>
</organism>
<protein>
    <recommendedName>
        <fullName evidence="1">DUF4349 domain-containing protein</fullName>
    </recommendedName>
</protein>
<evidence type="ECO:0000259" key="1">
    <source>
        <dbReference type="Pfam" id="PF14257"/>
    </source>
</evidence>
<dbReference type="AlphaFoldDB" id="X1PQ68"/>
<accession>X1PQ68</accession>
<proteinExistence type="predicted"/>
<comment type="caution">
    <text evidence="2">The sequence shown here is derived from an EMBL/GenBank/DDBJ whole genome shotgun (WGS) entry which is preliminary data.</text>
</comment>
<evidence type="ECO:0000313" key="2">
    <source>
        <dbReference type="EMBL" id="GAI58407.1"/>
    </source>
</evidence>
<dbReference type="EMBL" id="BARV01034340">
    <property type="protein sequence ID" value="GAI58407.1"/>
    <property type="molecule type" value="Genomic_DNA"/>
</dbReference>
<dbReference type="InterPro" id="IPR025645">
    <property type="entry name" value="DUF4349"/>
</dbReference>
<gene>
    <name evidence="2" type="ORF">S06H3_53801</name>
</gene>
<name>X1PQ68_9ZZZZ</name>
<feature type="domain" description="DUF4349" evidence="1">
    <location>
        <begin position="27"/>
        <end position="206"/>
    </location>
</feature>
<feature type="non-terminal residue" evidence="2">
    <location>
        <position position="208"/>
    </location>
</feature>
<reference evidence="2" key="1">
    <citation type="journal article" date="2014" name="Front. Microbiol.">
        <title>High frequency of phylogenetically diverse reductive dehalogenase-homologous genes in deep subseafloor sedimentary metagenomes.</title>
        <authorList>
            <person name="Kawai M."/>
            <person name="Futagami T."/>
            <person name="Toyoda A."/>
            <person name="Takaki Y."/>
            <person name="Nishi S."/>
            <person name="Hori S."/>
            <person name="Arai W."/>
            <person name="Tsubouchi T."/>
            <person name="Morono Y."/>
            <person name="Uchiyama I."/>
            <person name="Ito T."/>
            <person name="Fujiyama A."/>
            <person name="Inagaki F."/>
            <person name="Takami H."/>
        </authorList>
    </citation>
    <scope>NUCLEOTIDE SEQUENCE</scope>
    <source>
        <strain evidence="2">Expedition CK06-06</strain>
    </source>
</reference>
<dbReference type="Pfam" id="PF14257">
    <property type="entry name" value="DUF4349"/>
    <property type="match status" value="1"/>
</dbReference>